<feature type="active site" description="Charge relay system" evidence="5">
    <location>
        <position position="214"/>
    </location>
</feature>
<gene>
    <name evidence="9" type="ORF">PQ457_13635</name>
</gene>
<evidence type="ECO:0000256" key="3">
    <source>
        <dbReference type="ARBA" id="ARBA00022801"/>
    </source>
</evidence>
<dbReference type="RefSeq" id="WP_273617351.1">
    <property type="nucleotide sequence ID" value="NZ_CP117417.1"/>
</dbReference>
<evidence type="ECO:0000256" key="7">
    <source>
        <dbReference type="SAM" id="SignalP"/>
    </source>
</evidence>
<evidence type="ECO:0000256" key="5">
    <source>
        <dbReference type="PROSITE-ProRule" id="PRU01240"/>
    </source>
</evidence>
<evidence type="ECO:0000259" key="8">
    <source>
        <dbReference type="Pfam" id="PF00082"/>
    </source>
</evidence>
<dbReference type="PROSITE" id="PS51892">
    <property type="entry name" value="SUBTILASE"/>
    <property type="match status" value="1"/>
</dbReference>
<dbReference type="SUPFAM" id="SSF52743">
    <property type="entry name" value="Subtilisin-like"/>
    <property type="match status" value="1"/>
</dbReference>
<dbReference type="InterPro" id="IPR000209">
    <property type="entry name" value="Peptidase_S8/S53_dom"/>
</dbReference>
<dbReference type="Proteomes" id="UP001218231">
    <property type="component" value="Chromosome"/>
</dbReference>
<feature type="signal peptide" evidence="7">
    <location>
        <begin position="1"/>
        <end position="24"/>
    </location>
</feature>
<keyword evidence="7" id="KW-0732">Signal</keyword>
<reference evidence="9 10" key="1">
    <citation type="submission" date="2023-02" db="EMBL/GenBank/DDBJ databases">
        <title>Genome sequence of Novosphingobium humi KACC 19094.</title>
        <authorList>
            <person name="Kim S."/>
            <person name="Heo J."/>
            <person name="Kwon S.-W."/>
        </authorList>
    </citation>
    <scope>NUCLEOTIDE SEQUENCE [LARGE SCALE GENOMIC DNA]</scope>
    <source>
        <strain evidence="9 10">KACC 19094</strain>
    </source>
</reference>
<feature type="active site" description="Charge relay system" evidence="5">
    <location>
        <position position="357"/>
    </location>
</feature>
<name>A0ABY7TUN4_9SPHN</name>
<dbReference type="PANTHER" id="PTHR43806">
    <property type="entry name" value="PEPTIDASE S8"/>
    <property type="match status" value="1"/>
</dbReference>
<keyword evidence="10" id="KW-1185">Reference proteome</keyword>
<dbReference type="InterPro" id="IPR050131">
    <property type="entry name" value="Peptidase_S8_subtilisin-like"/>
</dbReference>
<evidence type="ECO:0000313" key="9">
    <source>
        <dbReference type="EMBL" id="WCT76955.1"/>
    </source>
</evidence>
<dbReference type="EMBL" id="CP117417">
    <property type="protein sequence ID" value="WCT76955.1"/>
    <property type="molecule type" value="Genomic_DNA"/>
</dbReference>
<keyword evidence="3 5" id="KW-0378">Hydrolase</keyword>
<evidence type="ECO:0000256" key="6">
    <source>
        <dbReference type="SAM" id="MobiDB-lite"/>
    </source>
</evidence>
<evidence type="ECO:0000313" key="10">
    <source>
        <dbReference type="Proteomes" id="UP001218231"/>
    </source>
</evidence>
<evidence type="ECO:0000256" key="2">
    <source>
        <dbReference type="ARBA" id="ARBA00022670"/>
    </source>
</evidence>
<sequence>MRQRLIRLGIMAALLAGAAGPALAQLGLPAVGQTLGGAVDRLRGTMDEAASMVARPLEDLGALADLRLQRLDDFVRRNRGTVAMDANGSPARAHELLLLDPDPAAITLAEKSGYRLIEQGDLEGLGVGFARLETPAGVSLPEATRALQKLLPAKTVTADQIHFPSGQTAPAAGSSSMPSPRGGTVGLIDGGVRPDARLSAQAGFAIGAPRPNQHAQSIASLLGGAGVAHVFAADVYGADPAGGNALAIAKALGWMAAQRVPVVSISLVGPANPLLERAVAAAQARGMFVVAAVGNDGAASPLSYPASYRGVVAVTGVDGKGRVLFEAGRASHLDYAAPGADMTAVGLSGRVALRGTSFAAPLVAARLAAYSSGALAALDREAVGAGARTGRGIVCNACRKGI</sequence>
<dbReference type="Gene3D" id="3.40.50.200">
    <property type="entry name" value="Peptidase S8/S53 domain"/>
    <property type="match status" value="1"/>
</dbReference>
<feature type="chain" id="PRO_5045740633" evidence="7">
    <location>
        <begin position="25"/>
        <end position="402"/>
    </location>
</feature>
<protein>
    <submittedName>
        <fullName evidence="9">S8 family serine peptidase</fullName>
    </submittedName>
</protein>
<dbReference type="Pfam" id="PF00082">
    <property type="entry name" value="Peptidase_S8"/>
    <property type="match status" value="1"/>
</dbReference>
<dbReference type="PANTHER" id="PTHR43806:SF11">
    <property type="entry name" value="CEREVISIN-RELATED"/>
    <property type="match status" value="1"/>
</dbReference>
<dbReference type="CDD" id="cd05561">
    <property type="entry name" value="Peptidases_S8_4"/>
    <property type="match status" value="1"/>
</dbReference>
<feature type="active site" description="Charge relay system" evidence="5">
    <location>
        <position position="189"/>
    </location>
</feature>
<evidence type="ECO:0000256" key="4">
    <source>
        <dbReference type="ARBA" id="ARBA00022825"/>
    </source>
</evidence>
<dbReference type="InterPro" id="IPR036852">
    <property type="entry name" value="Peptidase_S8/S53_dom_sf"/>
</dbReference>
<accession>A0ABY7TUN4</accession>
<evidence type="ECO:0000256" key="1">
    <source>
        <dbReference type="ARBA" id="ARBA00011073"/>
    </source>
</evidence>
<organism evidence="9 10">
    <name type="scientific">Novosphingobium humi</name>
    <dbReference type="NCBI Taxonomy" id="2282397"/>
    <lineage>
        <taxon>Bacteria</taxon>
        <taxon>Pseudomonadati</taxon>
        <taxon>Pseudomonadota</taxon>
        <taxon>Alphaproteobacteria</taxon>
        <taxon>Sphingomonadales</taxon>
        <taxon>Sphingomonadaceae</taxon>
        <taxon>Novosphingobium</taxon>
    </lineage>
</organism>
<keyword evidence="2 5" id="KW-0645">Protease</keyword>
<comment type="similarity">
    <text evidence="1 5">Belongs to the peptidase S8 family.</text>
</comment>
<feature type="region of interest" description="Disordered" evidence="6">
    <location>
        <begin position="164"/>
        <end position="183"/>
    </location>
</feature>
<feature type="domain" description="Peptidase S8/S53" evidence="8">
    <location>
        <begin position="205"/>
        <end position="372"/>
    </location>
</feature>
<proteinExistence type="inferred from homology"/>
<feature type="compositionally biased region" description="Low complexity" evidence="6">
    <location>
        <begin position="169"/>
        <end position="182"/>
    </location>
</feature>
<keyword evidence="4 5" id="KW-0720">Serine protease</keyword>